<evidence type="ECO:0000256" key="1">
    <source>
        <dbReference type="SAM" id="Phobius"/>
    </source>
</evidence>
<protein>
    <submittedName>
        <fullName evidence="2">Uncharacterized protein</fullName>
    </submittedName>
</protein>
<organism evidence="2">
    <name type="scientific">bioreactor metagenome</name>
    <dbReference type="NCBI Taxonomy" id="1076179"/>
    <lineage>
        <taxon>unclassified sequences</taxon>
        <taxon>metagenomes</taxon>
        <taxon>ecological metagenomes</taxon>
    </lineage>
</organism>
<name>A0A644SLY6_9ZZZZ</name>
<sequence>MKTKILSFSIAVFQIIISLIFIYALYISLSLFLNVLTNSIFGYKYSDISFFKIFKNYIIKFTICLIGFLGGFLIFIKRKIGDILSLTFWLSFLLLGFFTIFELYKRGNKEPIEIKESIYYLALIILNLLFISFYIFKNKFSKKDYIFPISFLTFYIIIKLI</sequence>
<keyword evidence="1" id="KW-1133">Transmembrane helix</keyword>
<feature type="transmembrane region" description="Helical" evidence="1">
    <location>
        <begin position="12"/>
        <end position="37"/>
    </location>
</feature>
<feature type="transmembrane region" description="Helical" evidence="1">
    <location>
        <begin position="83"/>
        <end position="105"/>
    </location>
</feature>
<dbReference type="EMBL" id="VSSQ01000002">
    <property type="protein sequence ID" value="MPL55690.1"/>
    <property type="molecule type" value="Genomic_DNA"/>
</dbReference>
<comment type="caution">
    <text evidence="2">The sequence shown here is derived from an EMBL/GenBank/DDBJ whole genome shotgun (WGS) entry which is preliminary data.</text>
</comment>
<keyword evidence="1" id="KW-0472">Membrane</keyword>
<proteinExistence type="predicted"/>
<dbReference type="AlphaFoldDB" id="A0A644SLY6"/>
<accession>A0A644SLY6</accession>
<keyword evidence="1" id="KW-0812">Transmembrane</keyword>
<feature type="transmembrane region" description="Helical" evidence="1">
    <location>
        <begin position="57"/>
        <end position="76"/>
    </location>
</feature>
<evidence type="ECO:0000313" key="2">
    <source>
        <dbReference type="EMBL" id="MPL55690.1"/>
    </source>
</evidence>
<feature type="transmembrane region" description="Helical" evidence="1">
    <location>
        <begin position="117"/>
        <end position="136"/>
    </location>
</feature>
<gene>
    <name evidence="2" type="ORF">SDC9_01170</name>
</gene>
<reference evidence="2" key="1">
    <citation type="submission" date="2019-08" db="EMBL/GenBank/DDBJ databases">
        <authorList>
            <person name="Kucharzyk K."/>
            <person name="Murdoch R.W."/>
            <person name="Higgins S."/>
            <person name="Loffler F."/>
        </authorList>
    </citation>
    <scope>NUCLEOTIDE SEQUENCE</scope>
</reference>